<feature type="non-terminal residue" evidence="2">
    <location>
        <position position="138"/>
    </location>
</feature>
<feature type="region of interest" description="Disordered" evidence="1">
    <location>
        <begin position="58"/>
        <end position="87"/>
    </location>
</feature>
<comment type="caution">
    <text evidence="2">The sequence shown here is derived from an EMBL/GenBank/DDBJ whole genome shotgun (WGS) entry which is preliminary data.</text>
</comment>
<proteinExistence type="predicted"/>
<sequence>ALREVAQRERLVVVEAKRLGAAGQRIDEVARARQQGGALGVEAQIVAGEHRRLDLADRGGRGQREIAGARLQRRAAGQRQRAGPARQVDVAAVRADLAGHVEPGVGGEVDGAAVGLDVALHQHGAGVAQRDGARVGGA</sequence>
<evidence type="ECO:0000313" key="3">
    <source>
        <dbReference type="Proteomes" id="UP000288102"/>
    </source>
</evidence>
<evidence type="ECO:0000313" key="2">
    <source>
        <dbReference type="EMBL" id="RUT67654.1"/>
    </source>
</evidence>
<organism evidence="2 3">
    <name type="scientific">Flavobacterium cupreum</name>
    <dbReference type="NCBI Taxonomy" id="2133766"/>
    <lineage>
        <taxon>Bacteria</taxon>
        <taxon>Pseudomonadati</taxon>
        <taxon>Bacteroidota</taxon>
        <taxon>Flavobacteriia</taxon>
        <taxon>Flavobacteriales</taxon>
        <taxon>Flavobacteriaceae</taxon>
        <taxon>Flavobacterium</taxon>
    </lineage>
</organism>
<dbReference type="Proteomes" id="UP000288102">
    <property type="component" value="Unassembled WGS sequence"/>
</dbReference>
<name>A0A433ZZV7_9FLAO</name>
<protein>
    <submittedName>
        <fullName evidence="2">Uncharacterized protein</fullName>
    </submittedName>
</protein>
<feature type="compositionally biased region" description="Low complexity" evidence="1">
    <location>
        <begin position="68"/>
        <end position="87"/>
    </location>
</feature>
<accession>A0A433ZZV7</accession>
<gene>
    <name evidence="2" type="ORF">D0817_25315</name>
</gene>
<dbReference type="AlphaFoldDB" id="A0A433ZZV7"/>
<feature type="non-terminal residue" evidence="2">
    <location>
        <position position="1"/>
    </location>
</feature>
<evidence type="ECO:0000256" key="1">
    <source>
        <dbReference type="SAM" id="MobiDB-lite"/>
    </source>
</evidence>
<reference evidence="3" key="1">
    <citation type="journal article" date="2019" name="Syst. Appl. Microbiol.">
        <title>Flavobacterium circumlabens sp. nov. and Flavobacterium cupreum sp. nov., two psychrotrophic species isolated from Antarctic environmental samples.</title>
        <authorList>
            <person name="Kralova S."/>
            <person name="Busse H.-J."/>
            <person name="Svec P."/>
            <person name="Maslanova I."/>
            <person name="Stankova E."/>
            <person name="Bartak M."/>
            <person name="Sedlacek I."/>
        </authorList>
    </citation>
    <scope>NUCLEOTIDE SEQUENCE [LARGE SCALE GENOMIC DNA]</scope>
    <source>
        <strain evidence="3">CCM 8825</strain>
    </source>
</reference>
<dbReference type="EMBL" id="QWDM01000091">
    <property type="protein sequence ID" value="RUT67654.1"/>
    <property type="molecule type" value="Genomic_DNA"/>
</dbReference>
<keyword evidence="3" id="KW-1185">Reference proteome</keyword>